<protein>
    <recommendedName>
        <fullName evidence="2">Cell division coordinator CpoB</fullName>
    </recommendedName>
</protein>
<feature type="signal peptide" evidence="2">
    <location>
        <begin position="1"/>
        <end position="20"/>
    </location>
</feature>
<feature type="coiled-coil region" evidence="2">
    <location>
        <begin position="81"/>
        <end position="119"/>
    </location>
</feature>
<dbReference type="InterPro" id="IPR014162">
    <property type="entry name" value="CpoB_C"/>
</dbReference>
<comment type="function">
    <text evidence="2">Mediates coordination of peptidoglycan synthesis and outer membrane constriction during cell division.</text>
</comment>
<dbReference type="Pfam" id="PF16331">
    <property type="entry name" value="TolA_bind_tri"/>
    <property type="match status" value="1"/>
</dbReference>
<dbReference type="Gene3D" id="1.20.5.110">
    <property type="match status" value="1"/>
</dbReference>
<dbReference type="InterPro" id="IPR011990">
    <property type="entry name" value="TPR-like_helical_dom_sf"/>
</dbReference>
<feature type="domain" description="Outer membrane lipoprotein BamD-like" evidence="5">
    <location>
        <begin position="155"/>
        <end position="270"/>
    </location>
</feature>
<evidence type="ECO:0000259" key="5">
    <source>
        <dbReference type="Pfam" id="PF13525"/>
    </source>
</evidence>
<name>A0ABU2ZQZ5_9ALTE</name>
<dbReference type="NCBIfam" id="TIGR02795">
    <property type="entry name" value="tol_pal_ybgF"/>
    <property type="match status" value="1"/>
</dbReference>
<reference evidence="7 8" key="1">
    <citation type="submission" date="2023-09" db="EMBL/GenBank/DDBJ databases">
        <authorList>
            <person name="Rey-Velasco X."/>
        </authorList>
    </citation>
    <scope>NUCLEOTIDE SEQUENCE [LARGE SCALE GENOMIC DNA]</scope>
    <source>
        <strain evidence="7 8">P117</strain>
    </source>
</reference>
<evidence type="ECO:0000256" key="3">
    <source>
        <dbReference type="PROSITE-ProRule" id="PRU00339"/>
    </source>
</evidence>
<feature type="region of interest" description="Disordered" evidence="4">
    <location>
        <begin position="27"/>
        <end position="47"/>
    </location>
</feature>
<dbReference type="EMBL" id="JAVRHX010000001">
    <property type="protein sequence ID" value="MDT0594671.1"/>
    <property type="molecule type" value="Genomic_DNA"/>
</dbReference>
<comment type="similarity">
    <text evidence="2">Belongs to the CpoB family.</text>
</comment>
<keyword evidence="1 2" id="KW-0732">Signal</keyword>
<dbReference type="InterPro" id="IPR032519">
    <property type="entry name" value="YbgF_tri"/>
</dbReference>
<dbReference type="InterPro" id="IPR034706">
    <property type="entry name" value="CpoB"/>
</dbReference>
<dbReference type="InterPro" id="IPR039565">
    <property type="entry name" value="BamD-like"/>
</dbReference>
<feature type="domain" description="YbgF trimerisation" evidence="6">
    <location>
        <begin position="56"/>
        <end position="127"/>
    </location>
</feature>
<proteinExistence type="inferred from homology"/>
<accession>A0ABU2ZQZ5</accession>
<sequence length="271" mass="29963" precursor="true">MKKQLLLLIGGLFYSGACLAQAPVVDLSNSQSTPPPPSQDLSRPSVAAQSISNGALADRLAIIERIVESRTDAQLRMQSQLDELQNDIDTIKGSIELHNHQLEKLLERQRELYLELDKRFATMQQSTDGLQKDITSINPSQSVPVANTGNEQAEYQAAVNLILKDKDYVNAVPAFEDFLSKYPNSELSANAHYWLGQLLYNQQEYDAAKVEFEAVVNKFTDSPKRGDSLLKLGIIEKSGGNLSAAVSLFEQVINEYPNSTPARLAQQQLAN</sequence>
<gene>
    <name evidence="7" type="primary">ybgF</name>
    <name evidence="2" type="synonym">cpoB</name>
    <name evidence="7" type="ORF">RM552_07465</name>
</gene>
<dbReference type="HAMAP" id="MF_02066">
    <property type="entry name" value="CpoB"/>
    <property type="match status" value="1"/>
</dbReference>
<comment type="subcellular location">
    <subcellularLocation>
        <location evidence="2">Periplasm</location>
    </subcellularLocation>
</comment>
<evidence type="ECO:0000259" key="6">
    <source>
        <dbReference type="Pfam" id="PF16331"/>
    </source>
</evidence>
<dbReference type="RefSeq" id="WP_311368133.1">
    <property type="nucleotide sequence ID" value="NZ_JAVRHX010000001.1"/>
</dbReference>
<keyword evidence="2" id="KW-0131">Cell cycle</keyword>
<keyword evidence="8" id="KW-1185">Reference proteome</keyword>
<keyword evidence="3" id="KW-0802">TPR repeat</keyword>
<evidence type="ECO:0000313" key="7">
    <source>
        <dbReference type="EMBL" id="MDT0594671.1"/>
    </source>
</evidence>
<dbReference type="PROSITE" id="PS50005">
    <property type="entry name" value="TPR"/>
    <property type="match status" value="1"/>
</dbReference>
<dbReference type="SUPFAM" id="SSF48452">
    <property type="entry name" value="TPR-like"/>
    <property type="match status" value="1"/>
</dbReference>
<dbReference type="Pfam" id="PF13525">
    <property type="entry name" value="YfiO"/>
    <property type="match status" value="1"/>
</dbReference>
<evidence type="ECO:0000313" key="8">
    <source>
        <dbReference type="Proteomes" id="UP001253545"/>
    </source>
</evidence>
<evidence type="ECO:0000256" key="1">
    <source>
        <dbReference type="ARBA" id="ARBA00022729"/>
    </source>
</evidence>
<evidence type="ECO:0000256" key="4">
    <source>
        <dbReference type="SAM" id="MobiDB-lite"/>
    </source>
</evidence>
<comment type="caution">
    <text evidence="7">The sequence shown here is derived from an EMBL/GenBank/DDBJ whole genome shotgun (WGS) entry which is preliminary data.</text>
</comment>
<feature type="repeat" description="TPR" evidence="3">
    <location>
        <begin position="226"/>
        <end position="259"/>
    </location>
</feature>
<feature type="chain" id="PRO_5044929638" description="Cell division coordinator CpoB" evidence="2">
    <location>
        <begin position="21"/>
        <end position="271"/>
    </location>
</feature>
<dbReference type="Gene3D" id="1.25.40.10">
    <property type="entry name" value="Tetratricopeptide repeat domain"/>
    <property type="match status" value="1"/>
</dbReference>
<dbReference type="Proteomes" id="UP001253545">
    <property type="component" value="Unassembled WGS sequence"/>
</dbReference>
<evidence type="ECO:0000256" key="2">
    <source>
        <dbReference type="HAMAP-Rule" id="MF_02066"/>
    </source>
</evidence>
<organism evidence="7 8">
    <name type="scientific">Glaciecola petra</name>
    <dbReference type="NCBI Taxonomy" id="3075602"/>
    <lineage>
        <taxon>Bacteria</taxon>
        <taxon>Pseudomonadati</taxon>
        <taxon>Pseudomonadota</taxon>
        <taxon>Gammaproteobacteria</taxon>
        <taxon>Alteromonadales</taxon>
        <taxon>Alteromonadaceae</taxon>
        <taxon>Glaciecola</taxon>
    </lineage>
</organism>
<keyword evidence="2" id="KW-0132">Cell division</keyword>
<keyword evidence="2" id="KW-0175">Coiled coil</keyword>
<keyword evidence="2" id="KW-0574">Periplasm</keyword>
<dbReference type="InterPro" id="IPR019734">
    <property type="entry name" value="TPR_rpt"/>
</dbReference>